<gene>
    <name evidence="1" type="ORF">NC653_022567</name>
</gene>
<reference evidence="1" key="1">
    <citation type="journal article" date="2023" name="Mol. Ecol. Resour.">
        <title>Chromosome-level genome assembly of a triploid poplar Populus alba 'Berolinensis'.</title>
        <authorList>
            <person name="Chen S."/>
            <person name="Yu Y."/>
            <person name="Wang X."/>
            <person name="Wang S."/>
            <person name="Zhang T."/>
            <person name="Zhou Y."/>
            <person name="He R."/>
            <person name="Meng N."/>
            <person name="Wang Y."/>
            <person name="Liu W."/>
            <person name="Liu Z."/>
            <person name="Liu J."/>
            <person name="Guo Q."/>
            <person name="Huang H."/>
            <person name="Sederoff R.R."/>
            <person name="Wang G."/>
            <person name="Qu G."/>
            <person name="Chen S."/>
        </authorList>
    </citation>
    <scope>NUCLEOTIDE SEQUENCE</scope>
    <source>
        <strain evidence="1">SC-2020</strain>
    </source>
</reference>
<accession>A0AAD6MFR3</accession>
<comment type="caution">
    <text evidence="1">The sequence shown here is derived from an EMBL/GenBank/DDBJ whole genome shotgun (WGS) entry which is preliminary data.</text>
</comment>
<evidence type="ECO:0000313" key="2">
    <source>
        <dbReference type="Proteomes" id="UP001164929"/>
    </source>
</evidence>
<keyword evidence="2" id="KW-1185">Reference proteome</keyword>
<proteinExistence type="predicted"/>
<dbReference type="Proteomes" id="UP001164929">
    <property type="component" value="Chromosome 9"/>
</dbReference>
<organism evidence="1 2">
    <name type="scientific">Populus alba x Populus x berolinensis</name>
    <dbReference type="NCBI Taxonomy" id="444605"/>
    <lineage>
        <taxon>Eukaryota</taxon>
        <taxon>Viridiplantae</taxon>
        <taxon>Streptophyta</taxon>
        <taxon>Embryophyta</taxon>
        <taxon>Tracheophyta</taxon>
        <taxon>Spermatophyta</taxon>
        <taxon>Magnoliopsida</taxon>
        <taxon>eudicotyledons</taxon>
        <taxon>Gunneridae</taxon>
        <taxon>Pentapetalae</taxon>
        <taxon>rosids</taxon>
        <taxon>fabids</taxon>
        <taxon>Malpighiales</taxon>
        <taxon>Salicaceae</taxon>
        <taxon>Saliceae</taxon>
        <taxon>Populus</taxon>
    </lineage>
</organism>
<sequence>MLKNNGGEFVKLRADQEELALSHSRIPTVYRHEISKISARLCIAQLEEDMTWLFSLIGLADFLARGRWPQYAESVQVYINNLSFSPSTRLELKPWK</sequence>
<dbReference type="EMBL" id="JAQIZT010000009">
    <property type="protein sequence ID" value="KAJ6984344.1"/>
    <property type="molecule type" value="Genomic_DNA"/>
</dbReference>
<protein>
    <submittedName>
        <fullName evidence="1">Uncharacterized protein</fullName>
    </submittedName>
</protein>
<name>A0AAD6MFR3_9ROSI</name>
<evidence type="ECO:0000313" key="1">
    <source>
        <dbReference type="EMBL" id="KAJ6984344.1"/>
    </source>
</evidence>
<dbReference type="AlphaFoldDB" id="A0AAD6MFR3"/>